<dbReference type="Proteomes" id="UP000306509">
    <property type="component" value="Unassembled WGS sequence"/>
</dbReference>
<gene>
    <name evidence="1" type="ORF">DSM106044_02312</name>
</gene>
<dbReference type="STRING" id="180332.GCA_000797495_05186"/>
<evidence type="ECO:0000313" key="2">
    <source>
        <dbReference type="Proteomes" id="UP000306509"/>
    </source>
</evidence>
<dbReference type="Pfam" id="PF12646">
    <property type="entry name" value="DUF3783"/>
    <property type="match status" value="1"/>
</dbReference>
<dbReference type="AlphaFoldDB" id="A0A4U8Q7F0"/>
<dbReference type="EMBL" id="QGQD01000046">
    <property type="protein sequence ID" value="TLD00845.1"/>
    <property type="molecule type" value="Genomic_DNA"/>
</dbReference>
<evidence type="ECO:0000313" key="1">
    <source>
        <dbReference type="EMBL" id="TLD00845.1"/>
    </source>
</evidence>
<name>A0A4U8Q7F0_9FIRM</name>
<keyword evidence="2" id="KW-1185">Reference proteome</keyword>
<sequence length="128" mass="14656">MKSSTCVLLYGLKDTPKGVKVKAVLKKMGIEAKDIPLEEYYQPIGLLAGIPGFQKEERKYTGGGFPDEMMVMHLNSSQVDALLARFRQEGVERIDLKAIITEFNRSWNSLQLYLELHKEHETMTRRNP</sequence>
<protein>
    <recommendedName>
        <fullName evidence="3">DUF3783 domain-containing protein</fullName>
    </recommendedName>
</protein>
<accession>A0A4U8Q7F0</accession>
<organism evidence="1 2">
    <name type="scientific">Robinsoniella peoriensis</name>
    <dbReference type="NCBI Taxonomy" id="180332"/>
    <lineage>
        <taxon>Bacteria</taxon>
        <taxon>Bacillati</taxon>
        <taxon>Bacillota</taxon>
        <taxon>Clostridia</taxon>
        <taxon>Lachnospirales</taxon>
        <taxon>Lachnospiraceae</taxon>
        <taxon>Robinsoniella</taxon>
    </lineage>
</organism>
<evidence type="ECO:0008006" key="3">
    <source>
        <dbReference type="Google" id="ProtNLM"/>
    </source>
</evidence>
<dbReference type="InterPro" id="IPR016621">
    <property type="entry name" value="UCP014543"/>
</dbReference>
<comment type="caution">
    <text evidence="1">The sequence shown here is derived from an EMBL/GenBank/DDBJ whole genome shotgun (WGS) entry which is preliminary data.</text>
</comment>
<dbReference type="RefSeq" id="WP_138002470.1">
    <property type="nucleotide sequence ID" value="NZ_QGQD01000046.1"/>
</dbReference>
<reference evidence="1 2" key="1">
    <citation type="journal article" date="2019" name="Anaerobe">
        <title>Detection of Robinsoniella peoriensis in multiple bone samples of a trauma patient.</title>
        <authorList>
            <person name="Schrottner P."/>
            <person name="Hartwich K."/>
            <person name="Bunk B."/>
            <person name="Schober I."/>
            <person name="Helbig S."/>
            <person name="Rudolph W.W."/>
            <person name="Gunzer F."/>
        </authorList>
    </citation>
    <scope>NUCLEOTIDE SEQUENCE [LARGE SCALE GENOMIC DNA]</scope>
    <source>
        <strain evidence="1 2">DSM 106044</strain>
    </source>
</reference>
<proteinExistence type="predicted"/>